<dbReference type="EMBL" id="NKXO01000010">
    <property type="protein sequence ID" value="PKQ70179.1"/>
    <property type="molecule type" value="Genomic_DNA"/>
</dbReference>
<keyword evidence="3" id="KW-1185">Reference proteome</keyword>
<reference evidence="2 3" key="1">
    <citation type="submission" date="2017-06" db="EMBL/GenBank/DDBJ databases">
        <title>Raineya orbicola gen. nov., sp. nov. a slightly thermophilic bacterium of the phylum Bacteroidetes and the description of Raineyaceae fam. nov.</title>
        <authorList>
            <person name="Albuquerque L."/>
            <person name="Polonia A.R.M."/>
            <person name="Barroso C."/>
            <person name="Froufe H.J.C."/>
            <person name="Lage O."/>
            <person name="Lobo-Da-Cunha A."/>
            <person name="Egas C."/>
            <person name="Da Costa M.S."/>
        </authorList>
    </citation>
    <scope>NUCLEOTIDE SEQUENCE [LARGE SCALE GENOMIC DNA]</scope>
    <source>
        <strain evidence="2 3">SPSPC-11</strain>
    </source>
</reference>
<name>A0A2N3IIL9_9BACT</name>
<dbReference type="Pfam" id="PF09345">
    <property type="entry name" value="SiaC"/>
    <property type="match status" value="1"/>
</dbReference>
<sequence>MESLVIEPTNRTPKVNFDTLTGVFEMSGRSIPENAPAFYNTILDWLEQCKQKSNISNIQAIFKLEYFNTASSKLILDVFKKLESFKEKGKLVSIQWYYDPKDEDMQDAGKDFKDIIALPFELHPLS</sequence>
<dbReference type="AlphaFoldDB" id="A0A2N3IIL9"/>
<protein>
    <recommendedName>
        <fullName evidence="1">SiaC family regulatory phosphoprotein domain-containing protein</fullName>
    </recommendedName>
</protein>
<evidence type="ECO:0000259" key="1">
    <source>
        <dbReference type="Pfam" id="PF09345"/>
    </source>
</evidence>
<gene>
    <name evidence="2" type="ORF">Rain11_0839</name>
</gene>
<feature type="domain" description="SiaC family regulatory phosphoprotein" evidence="1">
    <location>
        <begin position="6"/>
        <end position="124"/>
    </location>
</feature>
<accession>A0A2N3IIL9</accession>
<dbReference type="OrthoDB" id="5297629at2"/>
<organism evidence="2 3">
    <name type="scientific">Raineya orbicola</name>
    <dbReference type="NCBI Taxonomy" id="2016530"/>
    <lineage>
        <taxon>Bacteria</taxon>
        <taxon>Pseudomonadati</taxon>
        <taxon>Bacteroidota</taxon>
        <taxon>Cytophagia</taxon>
        <taxon>Cytophagales</taxon>
        <taxon>Raineyaceae</taxon>
        <taxon>Raineya</taxon>
    </lineage>
</organism>
<evidence type="ECO:0000313" key="3">
    <source>
        <dbReference type="Proteomes" id="UP000233387"/>
    </source>
</evidence>
<dbReference type="InterPro" id="IPR018530">
    <property type="entry name" value="SiaC"/>
</dbReference>
<dbReference type="Proteomes" id="UP000233387">
    <property type="component" value="Unassembled WGS sequence"/>
</dbReference>
<evidence type="ECO:0000313" key="2">
    <source>
        <dbReference type="EMBL" id="PKQ70179.1"/>
    </source>
</evidence>
<dbReference type="RefSeq" id="WP_101358096.1">
    <property type="nucleotide sequence ID" value="NZ_NKXO01000010.1"/>
</dbReference>
<comment type="caution">
    <text evidence="2">The sequence shown here is derived from an EMBL/GenBank/DDBJ whole genome shotgun (WGS) entry which is preliminary data.</text>
</comment>
<proteinExistence type="predicted"/>